<evidence type="ECO:0000256" key="4">
    <source>
        <dbReference type="ARBA" id="ARBA00011209"/>
    </source>
</evidence>
<name>A0A7S3D5Q2_9EUKA</name>
<protein>
    <recommendedName>
        <fullName evidence="5">phenylalanine--tRNA ligase</fullName>
        <ecNumber evidence="5">6.1.1.20</ecNumber>
    </recommendedName>
    <alternativeName>
        <fullName evidence="14">Phenylalanyl-tRNA synthetase alpha subunit</fullName>
    </alternativeName>
</protein>
<evidence type="ECO:0000256" key="9">
    <source>
        <dbReference type="ARBA" id="ARBA00022741"/>
    </source>
</evidence>
<dbReference type="Pfam" id="PF18552">
    <property type="entry name" value="PheRS_DBD1"/>
    <property type="match status" value="1"/>
</dbReference>
<dbReference type="GO" id="GO:0009328">
    <property type="term" value="C:phenylalanine-tRNA ligase complex"/>
    <property type="evidence" value="ECO:0007669"/>
    <property type="project" value="TreeGrafter"/>
</dbReference>
<dbReference type="GO" id="GO:0006432">
    <property type="term" value="P:phenylalanyl-tRNA aminoacylation"/>
    <property type="evidence" value="ECO:0007669"/>
    <property type="project" value="InterPro"/>
</dbReference>
<gene>
    <name evidence="17" type="ORF">PBIL07802_LOCUS9414</name>
</gene>
<dbReference type="InterPro" id="IPR040724">
    <property type="entry name" value="PheRS_DBD1"/>
</dbReference>
<dbReference type="InterPro" id="IPR002319">
    <property type="entry name" value="Phenylalanyl-tRNA_Synthase"/>
</dbReference>
<evidence type="ECO:0000256" key="13">
    <source>
        <dbReference type="ARBA" id="ARBA00023146"/>
    </source>
</evidence>
<keyword evidence="13" id="KW-0030">Aminoacyl-tRNA synthetase</keyword>
<keyword evidence="6" id="KW-0963">Cytoplasm</keyword>
<feature type="domain" description="Aminoacyl-transfer RNA synthetases class-II family profile" evidence="16">
    <location>
        <begin position="224"/>
        <end position="488"/>
    </location>
</feature>
<evidence type="ECO:0000256" key="11">
    <source>
        <dbReference type="ARBA" id="ARBA00022842"/>
    </source>
</evidence>
<evidence type="ECO:0000256" key="1">
    <source>
        <dbReference type="ARBA" id="ARBA00001946"/>
    </source>
</evidence>
<evidence type="ECO:0000256" key="8">
    <source>
        <dbReference type="ARBA" id="ARBA00022723"/>
    </source>
</evidence>
<keyword evidence="7" id="KW-0436">Ligase</keyword>
<organism evidence="17">
    <name type="scientific">Palpitomonas bilix</name>
    <dbReference type="NCBI Taxonomy" id="652834"/>
    <lineage>
        <taxon>Eukaryota</taxon>
        <taxon>Eukaryota incertae sedis</taxon>
    </lineage>
</organism>
<dbReference type="PANTHER" id="PTHR11538:SF40">
    <property type="entry name" value="PHENYLALANINE--TRNA LIGASE ALPHA SUBUNIT"/>
    <property type="match status" value="1"/>
</dbReference>
<dbReference type="Pfam" id="PF01409">
    <property type="entry name" value="tRNA-synt_2d"/>
    <property type="match status" value="1"/>
</dbReference>
<proteinExistence type="inferred from homology"/>
<evidence type="ECO:0000256" key="6">
    <source>
        <dbReference type="ARBA" id="ARBA00022490"/>
    </source>
</evidence>
<comment type="subunit">
    <text evidence="4">Tetramer of two alpha and two beta subunits.</text>
</comment>
<evidence type="ECO:0000256" key="7">
    <source>
        <dbReference type="ARBA" id="ARBA00022598"/>
    </source>
</evidence>
<evidence type="ECO:0000259" key="16">
    <source>
        <dbReference type="PROSITE" id="PS50862"/>
    </source>
</evidence>
<evidence type="ECO:0000256" key="15">
    <source>
        <dbReference type="ARBA" id="ARBA00049255"/>
    </source>
</evidence>
<dbReference type="PROSITE" id="PS50862">
    <property type="entry name" value="AA_TRNA_LIGASE_II"/>
    <property type="match status" value="1"/>
</dbReference>
<dbReference type="InterPro" id="IPR006195">
    <property type="entry name" value="aa-tRNA-synth_II"/>
</dbReference>
<dbReference type="CDD" id="cd00496">
    <property type="entry name" value="PheRS_alpha_core"/>
    <property type="match status" value="1"/>
</dbReference>
<dbReference type="PANTHER" id="PTHR11538">
    <property type="entry name" value="PHENYLALANYL-TRNA SYNTHETASE"/>
    <property type="match status" value="1"/>
</dbReference>
<keyword evidence="9" id="KW-0547">Nucleotide-binding</keyword>
<dbReference type="Gene3D" id="3.30.930.10">
    <property type="entry name" value="Bira Bifunctional Protein, Domain 2"/>
    <property type="match status" value="1"/>
</dbReference>
<keyword evidence="12" id="KW-0648">Protein biosynthesis</keyword>
<comment type="subcellular location">
    <subcellularLocation>
        <location evidence="2">Cytoplasm</location>
    </subcellularLocation>
</comment>
<dbReference type="GO" id="GO:0000049">
    <property type="term" value="F:tRNA binding"/>
    <property type="evidence" value="ECO:0007669"/>
    <property type="project" value="InterPro"/>
</dbReference>
<keyword evidence="11" id="KW-0460">Magnesium</keyword>
<dbReference type="InterPro" id="IPR004529">
    <property type="entry name" value="Phe-tRNA-synth_IIc_asu"/>
</dbReference>
<dbReference type="Pfam" id="PF18553">
    <property type="entry name" value="PheRS_DBD3"/>
    <property type="match status" value="1"/>
</dbReference>
<comment type="similarity">
    <text evidence="3">Belongs to the class-II aminoacyl-tRNA synthetase family. Phe-tRNA synthetase alpha subunit type 2 subfamily.</text>
</comment>
<evidence type="ECO:0000256" key="14">
    <source>
        <dbReference type="ARBA" id="ARBA00030612"/>
    </source>
</evidence>
<dbReference type="GO" id="GO:0005524">
    <property type="term" value="F:ATP binding"/>
    <property type="evidence" value="ECO:0007669"/>
    <property type="project" value="UniProtKB-KW"/>
</dbReference>
<keyword evidence="8" id="KW-0479">Metal-binding</keyword>
<evidence type="ECO:0000256" key="2">
    <source>
        <dbReference type="ARBA" id="ARBA00004496"/>
    </source>
</evidence>
<evidence type="ECO:0000256" key="10">
    <source>
        <dbReference type="ARBA" id="ARBA00022840"/>
    </source>
</evidence>
<evidence type="ECO:0000256" key="3">
    <source>
        <dbReference type="ARBA" id="ARBA00006703"/>
    </source>
</evidence>
<evidence type="ECO:0000313" key="17">
    <source>
        <dbReference type="EMBL" id="CAE0247224.1"/>
    </source>
</evidence>
<comment type="catalytic activity">
    <reaction evidence="15">
        <text>tRNA(Phe) + L-phenylalanine + ATP = L-phenylalanyl-tRNA(Phe) + AMP + diphosphate + H(+)</text>
        <dbReference type="Rhea" id="RHEA:19413"/>
        <dbReference type="Rhea" id="RHEA-COMP:9668"/>
        <dbReference type="Rhea" id="RHEA-COMP:9699"/>
        <dbReference type="ChEBI" id="CHEBI:15378"/>
        <dbReference type="ChEBI" id="CHEBI:30616"/>
        <dbReference type="ChEBI" id="CHEBI:33019"/>
        <dbReference type="ChEBI" id="CHEBI:58095"/>
        <dbReference type="ChEBI" id="CHEBI:78442"/>
        <dbReference type="ChEBI" id="CHEBI:78531"/>
        <dbReference type="ChEBI" id="CHEBI:456215"/>
        <dbReference type="EC" id="6.1.1.20"/>
    </reaction>
</comment>
<dbReference type="EMBL" id="HBIB01014611">
    <property type="protein sequence ID" value="CAE0247224.1"/>
    <property type="molecule type" value="Transcribed_RNA"/>
</dbReference>
<evidence type="ECO:0000256" key="12">
    <source>
        <dbReference type="ARBA" id="ARBA00022917"/>
    </source>
</evidence>
<reference evidence="17" key="1">
    <citation type="submission" date="2021-01" db="EMBL/GenBank/DDBJ databases">
        <authorList>
            <person name="Corre E."/>
            <person name="Pelletier E."/>
            <person name="Niang G."/>
            <person name="Scheremetjew M."/>
            <person name="Finn R."/>
            <person name="Kale V."/>
            <person name="Holt S."/>
            <person name="Cochrane G."/>
            <person name="Meng A."/>
            <person name="Brown T."/>
            <person name="Cohen L."/>
        </authorList>
    </citation>
    <scope>NUCLEOTIDE SEQUENCE</scope>
    <source>
        <strain evidence="17">NIES-2562</strain>
    </source>
</reference>
<dbReference type="SUPFAM" id="SSF55681">
    <property type="entry name" value="Class II aaRS and biotin synthetases"/>
    <property type="match status" value="1"/>
</dbReference>
<dbReference type="EC" id="6.1.1.20" evidence="5"/>
<dbReference type="Gene3D" id="1.10.10.2330">
    <property type="match status" value="1"/>
</dbReference>
<dbReference type="InterPro" id="IPR040725">
    <property type="entry name" value="PheRS_DBD3"/>
</dbReference>
<dbReference type="GO" id="GO:0004826">
    <property type="term" value="F:phenylalanine-tRNA ligase activity"/>
    <property type="evidence" value="ECO:0007669"/>
    <property type="project" value="UniProtKB-EC"/>
</dbReference>
<keyword evidence="10" id="KW-0067">ATP-binding</keyword>
<dbReference type="NCBIfam" id="TIGR00468">
    <property type="entry name" value="pheS"/>
    <property type="match status" value="1"/>
</dbReference>
<dbReference type="Gene3D" id="1.10.10.2320">
    <property type="match status" value="1"/>
</dbReference>
<evidence type="ECO:0000256" key="5">
    <source>
        <dbReference type="ARBA" id="ARBA00012814"/>
    </source>
</evidence>
<dbReference type="InterPro" id="IPR045864">
    <property type="entry name" value="aa-tRNA-synth_II/BPL/LPL"/>
</dbReference>
<dbReference type="AlphaFoldDB" id="A0A7S3D5Q2"/>
<dbReference type="Gene3D" id="3.30.1370.240">
    <property type="match status" value="1"/>
</dbReference>
<dbReference type="GO" id="GO:0046872">
    <property type="term" value="F:metal ion binding"/>
    <property type="evidence" value="ECO:0007669"/>
    <property type="project" value="UniProtKB-KW"/>
</dbReference>
<comment type="cofactor">
    <cofactor evidence="1">
        <name>Mg(2+)</name>
        <dbReference type="ChEBI" id="CHEBI:18420"/>
    </cofactor>
</comment>
<dbReference type="GO" id="GO:0005829">
    <property type="term" value="C:cytosol"/>
    <property type="evidence" value="ECO:0007669"/>
    <property type="project" value="TreeGrafter"/>
</dbReference>
<accession>A0A7S3D5Q2</accession>
<sequence>MEATILNHLNEKESIADSSVYAKEIGEDHQVVVGTLKSLASDNFVVLTMTEIDSWSLTAEGDEYAEKGAPEAIVYHAVPEEGMPQKDLVAKLGQVGKVGFGAAMKKKWIVCDKAAGQLVKKACDSIEDTVQKQLVDIKSGAGEDVVSSQDRQALKKRKLVTFNKVKVFAVEKGPSFSLERKKPETDLTKSLLSNNAYKDATFKPYNFDALAPEPDCGYLHPLLKVRQEYREIFLEMGFEEMPTRRYVESSFWNFDALFQPQQHPARDAHDTFFLTDPADCRELPDDYLERVKTTHETGGYGSIGYRYDWKVEEAKKNVLRTHTTAISSQVLYNLAQEYKETGVWTPKRFFSIDRVFRNETLDATHLAEFHQVEGIIIDKNITLGDLIGTLDQFFRRLGITRLRFKPAYNPYTEPSMEIFSYHDGLKKWVEVGNSGMFRPEMLEPMGLPQDVRAIAWGLSVERPTMILYKISNIRDLFGHKTDLQMIKESAICRLDKLSDK</sequence>
<dbReference type="FunFam" id="3.30.930.10:FF:000033">
    <property type="entry name" value="Phenylalanine--tRNA ligase alpha subunit"/>
    <property type="match status" value="1"/>
</dbReference>
<dbReference type="NCBIfam" id="NF003210">
    <property type="entry name" value="PRK04172.1"/>
    <property type="match status" value="1"/>
</dbReference>